<dbReference type="EMBL" id="QZBN01000604">
    <property type="protein sequence ID" value="THZ39649.1"/>
    <property type="molecule type" value="Genomic_DNA"/>
</dbReference>
<feature type="compositionally biased region" description="Basic and acidic residues" evidence="1">
    <location>
        <begin position="260"/>
        <end position="283"/>
    </location>
</feature>
<comment type="caution">
    <text evidence="3">The sequence shown here is derived from an EMBL/GenBank/DDBJ whole genome shotgun (WGS) entry which is preliminary data.</text>
</comment>
<name>A0A4S9ULS8_AURPU</name>
<dbReference type="Proteomes" id="UP000310121">
    <property type="component" value="Unassembled WGS sequence"/>
</dbReference>
<sequence>MSLKECWKNRKKRPTLSLGPCHPHPSSRAKQDSTQRVFPLSECIAEMPRTLPWLANPAPADRKPKAAATVKRRKVEPSPPSSPPDVLDEFIRTPKTVANHKTNAQVPRSPSTSPPPAPPKQEFMRPGWDNDDAWRMVTDEFMSTAQLFTAHLAHAEYRRQKTMARKREAALGGADAIARPVVGQLSKNGQRKKQGELHRAGIKAALKGEHSEEEEDDPWAGTQIASLMMSPRKRDTLQPKAAVGRSSTRAAAGFNPARPLDLRGRPITREKTPDVKKEIKIEADQDSTDDDLDAPALSRPLSRPPRQSRPSPPTPSRPKSDIFKPFATPCAAKKSSQRPSSSTTCSSDLSSGRSRTKCASIDREISRPAPKRTKREPSPPVIKLEPDFGFPSIPQPSQTGSSALARRREARLKREKEEERKIKTESQAYDVDELPTFLF</sequence>
<evidence type="ECO:0000313" key="3">
    <source>
        <dbReference type="EMBL" id="THZ39649.1"/>
    </source>
</evidence>
<gene>
    <name evidence="3" type="ORF">D6C90_06070</name>
    <name evidence="2" type="ORF">D6C91_08592</name>
</gene>
<evidence type="ECO:0000313" key="4">
    <source>
        <dbReference type="Proteomes" id="UP000308005"/>
    </source>
</evidence>
<accession>A0A4S9ULS8</accession>
<feature type="region of interest" description="Disordered" evidence="1">
    <location>
        <begin position="229"/>
        <end position="424"/>
    </location>
</feature>
<reference evidence="4 5" key="1">
    <citation type="submission" date="2018-10" db="EMBL/GenBank/DDBJ databases">
        <title>Fifty Aureobasidium pullulans genomes reveal a recombining polyextremotolerant generalist.</title>
        <authorList>
            <person name="Gostincar C."/>
            <person name="Turk M."/>
            <person name="Zajc J."/>
            <person name="Gunde-Cimerman N."/>
        </authorList>
    </citation>
    <scope>NUCLEOTIDE SEQUENCE [LARGE SCALE GENOMIC DNA]</scope>
    <source>
        <strain evidence="3 5">EXF-3844</strain>
        <strain evidence="2 4">EXF-3863</strain>
    </source>
</reference>
<evidence type="ECO:0000256" key="1">
    <source>
        <dbReference type="SAM" id="MobiDB-lite"/>
    </source>
</evidence>
<evidence type="ECO:0000313" key="2">
    <source>
        <dbReference type="EMBL" id="THZ12314.1"/>
    </source>
</evidence>
<dbReference type="AlphaFoldDB" id="A0A4S9ULS8"/>
<protein>
    <submittedName>
        <fullName evidence="3">Uncharacterized protein</fullName>
    </submittedName>
</protein>
<evidence type="ECO:0000313" key="5">
    <source>
        <dbReference type="Proteomes" id="UP000310121"/>
    </source>
</evidence>
<proteinExistence type="predicted"/>
<feature type="region of interest" description="Disordered" evidence="1">
    <location>
        <begin position="1"/>
        <end position="36"/>
    </location>
</feature>
<dbReference type="EMBL" id="QZBM01000601">
    <property type="protein sequence ID" value="THZ12314.1"/>
    <property type="molecule type" value="Genomic_DNA"/>
</dbReference>
<feature type="compositionally biased region" description="Basic and acidic residues" evidence="1">
    <location>
        <begin position="412"/>
        <end position="424"/>
    </location>
</feature>
<feature type="compositionally biased region" description="Acidic residues" evidence="1">
    <location>
        <begin position="284"/>
        <end position="293"/>
    </location>
</feature>
<feature type="compositionally biased region" description="Low complexity" evidence="1">
    <location>
        <begin position="298"/>
        <end position="309"/>
    </location>
</feature>
<feature type="region of interest" description="Disordered" evidence="1">
    <location>
        <begin position="49"/>
        <end position="122"/>
    </location>
</feature>
<feature type="compositionally biased region" description="Low complexity" evidence="1">
    <location>
        <begin position="337"/>
        <end position="353"/>
    </location>
</feature>
<organism evidence="3 5">
    <name type="scientific">Aureobasidium pullulans</name>
    <name type="common">Black yeast</name>
    <name type="synonym">Pullularia pullulans</name>
    <dbReference type="NCBI Taxonomy" id="5580"/>
    <lineage>
        <taxon>Eukaryota</taxon>
        <taxon>Fungi</taxon>
        <taxon>Dikarya</taxon>
        <taxon>Ascomycota</taxon>
        <taxon>Pezizomycotina</taxon>
        <taxon>Dothideomycetes</taxon>
        <taxon>Dothideomycetidae</taxon>
        <taxon>Dothideales</taxon>
        <taxon>Saccotheciaceae</taxon>
        <taxon>Aureobasidium</taxon>
    </lineage>
</organism>
<dbReference type="Proteomes" id="UP000308005">
    <property type="component" value="Unassembled WGS sequence"/>
</dbReference>